<reference evidence="1" key="1">
    <citation type="submission" date="2021-08" db="EMBL/GenBank/DDBJ databases">
        <title>The first chromosome-level gecko genome reveals the dynamic sex chromosomes of Neotropical dwarf geckos (Sphaerodactylidae: Sphaerodactylus).</title>
        <authorList>
            <person name="Pinto B.J."/>
            <person name="Keating S.E."/>
            <person name="Gamble T."/>
        </authorList>
    </citation>
    <scope>NUCLEOTIDE SEQUENCE</scope>
    <source>
        <strain evidence="1">TG3544</strain>
    </source>
</reference>
<dbReference type="EMBL" id="CM037621">
    <property type="protein sequence ID" value="KAH8001624.1"/>
    <property type="molecule type" value="Genomic_DNA"/>
</dbReference>
<sequence length="97" mass="10417">MNINACTIARAPPVNEGAPKGTQVVVITAAALNQTIIYSIVSGNEDGAFAINNRTGVIFINKSLDYETVKNYVLRVQADSLQVVRSNLPVPSKICQK</sequence>
<keyword evidence="2" id="KW-1185">Reference proteome</keyword>
<name>A0ACB8F8W9_9SAUR</name>
<protein>
    <submittedName>
        <fullName evidence="1">Protocadherin-15</fullName>
    </submittedName>
</protein>
<evidence type="ECO:0000313" key="1">
    <source>
        <dbReference type="EMBL" id="KAH8001624.1"/>
    </source>
</evidence>
<gene>
    <name evidence="1" type="primary">PCDH15_3</name>
    <name evidence="1" type="ORF">K3G42_012744</name>
</gene>
<accession>A0ACB8F8W9</accession>
<evidence type="ECO:0000313" key="2">
    <source>
        <dbReference type="Proteomes" id="UP000827872"/>
    </source>
</evidence>
<organism evidence="1 2">
    <name type="scientific">Sphaerodactylus townsendi</name>
    <dbReference type="NCBI Taxonomy" id="933632"/>
    <lineage>
        <taxon>Eukaryota</taxon>
        <taxon>Metazoa</taxon>
        <taxon>Chordata</taxon>
        <taxon>Craniata</taxon>
        <taxon>Vertebrata</taxon>
        <taxon>Euteleostomi</taxon>
        <taxon>Lepidosauria</taxon>
        <taxon>Squamata</taxon>
        <taxon>Bifurcata</taxon>
        <taxon>Gekkota</taxon>
        <taxon>Sphaerodactylidae</taxon>
        <taxon>Sphaerodactylus</taxon>
    </lineage>
</organism>
<comment type="caution">
    <text evidence="1">The sequence shown here is derived from an EMBL/GenBank/DDBJ whole genome shotgun (WGS) entry which is preliminary data.</text>
</comment>
<proteinExistence type="predicted"/>
<dbReference type="Proteomes" id="UP000827872">
    <property type="component" value="Linkage Group LG08"/>
</dbReference>